<dbReference type="AlphaFoldDB" id="A0AAE0TWV9"/>
<dbReference type="Proteomes" id="UP001287356">
    <property type="component" value="Unassembled WGS sequence"/>
</dbReference>
<evidence type="ECO:0000313" key="2">
    <source>
        <dbReference type="Proteomes" id="UP001287356"/>
    </source>
</evidence>
<reference evidence="1" key="1">
    <citation type="journal article" date="2023" name="Mol. Phylogenet. Evol.">
        <title>Genome-scale phylogeny and comparative genomics of the fungal order Sordariales.</title>
        <authorList>
            <person name="Hensen N."/>
            <person name="Bonometti L."/>
            <person name="Westerberg I."/>
            <person name="Brannstrom I.O."/>
            <person name="Guillou S."/>
            <person name="Cros-Aarteil S."/>
            <person name="Calhoun S."/>
            <person name="Haridas S."/>
            <person name="Kuo A."/>
            <person name="Mondo S."/>
            <person name="Pangilinan J."/>
            <person name="Riley R."/>
            <person name="LaButti K."/>
            <person name="Andreopoulos B."/>
            <person name="Lipzen A."/>
            <person name="Chen C."/>
            <person name="Yan M."/>
            <person name="Daum C."/>
            <person name="Ng V."/>
            <person name="Clum A."/>
            <person name="Steindorff A."/>
            <person name="Ohm R.A."/>
            <person name="Martin F."/>
            <person name="Silar P."/>
            <person name="Natvig D.O."/>
            <person name="Lalanne C."/>
            <person name="Gautier V."/>
            <person name="Ament-Velasquez S.L."/>
            <person name="Kruys A."/>
            <person name="Hutchinson M.I."/>
            <person name="Powell A.J."/>
            <person name="Barry K."/>
            <person name="Miller A.N."/>
            <person name="Grigoriev I.V."/>
            <person name="Debuchy R."/>
            <person name="Gladieux P."/>
            <person name="Hiltunen Thoren M."/>
            <person name="Johannesson H."/>
        </authorList>
    </citation>
    <scope>NUCLEOTIDE SEQUENCE</scope>
    <source>
        <strain evidence="1">CBS 958.72</strain>
    </source>
</reference>
<dbReference type="EMBL" id="JAULSN010000001">
    <property type="protein sequence ID" value="KAK3382554.1"/>
    <property type="molecule type" value="Genomic_DNA"/>
</dbReference>
<comment type="caution">
    <text evidence="1">The sequence shown here is derived from an EMBL/GenBank/DDBJ whole genome shotgun (WGS) entry which is preliminary data.</text>
</comment>
<accession>A0AAE0TWV9</accession>
<keyword evidence="2" id="KW-1185">Reference proteome</keyword>
<reference evidence="1" key="2">
    <citation type="submission" date="2023-06" db="EMBL/GenBank/DDBJ databases">
        <authorList>
            <consortium name="Lawrence Berkeley National Laboratory"/>
            <person name="Haridas S."/>
            <person name="Hensen N."/>
            <person name="Bonometti L."/>
            <person name="Westerberg I."/>
            <person name="Brannstrom I.O."/>
            <person name="Guillou S."/>
            <person name="Cros-Aarteil S."/>
            <person name="Calhoun S."/>
            <person name="Kuo A."/>
            <person name="Mondo S."/>
            <person name="Pangilinan J."/>
            <person name="Riley R."/>
            <person name="Labutti K."/>
            <person name="Andreopoulos B."/>
            <person name="Lipzen A."/>
            <person name="Chen C."/>
            <person name="Yanf M."/>
            <person name="Daum C."/>
            <person name="Ng V."/>
            <person name="Clum A."/>
            <person name="Steindorff A."/>
            <person name="Ohm R."/>
            <person name="Martin F."/>
            <person name="Silar P."/>
            <person name="Natvig D."/>
            <person name="Lalanne C."/>
            <person name="Gautier V."/>
            <person name="Ament-Velasquez S.L."/>
            <person name="Kruys A."/>
            <person name="Hutchinson M.I."/>
            <person name="Powell A.J."/>
            <person name="Barry K."/>
            <person name="Miller A.N."/>
            <person name="Grigoriev I.V."/>
            <person name="Debuchy R."/>
            <person name="Gladieux P."/>
            <person name="Thoren M.H."/>
            <person name="Johannesson H."/>
        </authorList>
    </citation>
    <scope>NUCLEOTIDE SEQUENCE</scope>
    <source>
        <strain evidence="1">CBS 958.72</strain>
    </source>
</reference>
<protein>
    <submittedName>
        <fullName evidence="1">Uncharacterized protein</fullName>
    </submittedName>
</protein>
<gene>
    <name evidence="1" type="ORF">B0T24DRAFT_686620</name>
</gene>
<evidence type="ECO:0000313" key="1">
    <source>
        <dbReference type="EMBL" id="KAK3382554.1"/>
    </source>
</evidence>
<proteinExistence type="predicted"/>
<organism evidence="1 2">
    <name type="scientific">Lasiosphaeria ovina</name>
    <dbReference type="NCBI Taxonomy" id="92902"/>
    <lineage>
        <taxon>Eukaryota</taxon>
        <taxon>Fungi</taxon>
        <taxon>Dikarya</taxon>
        <taxon>Ascomycota</taxon>
        <taxon>Pezizomycotina</taxon>
        <taxon>Sordariomycetes</taxon>
        <taxon>Sordariomycetidae</taxon>
        <taxon>Sordariales</taxon>
        <taxon>Lasiosphaeriaceae</taxon>
        <taxon>Lasiosphaeria</taxon>
    </lineage>
</organism>
<name>A0AAE0TWV9_9PEZI</name>
<sequence>MFCSETRKRQRAEFDNAASQTMIIGSAINSDNVSLENDNATLKEQVREQFRTIEDMQRELAGLKHGQMFRTKGIITSATQRDIETQCRRLRKALDTWANGPSLKFTQTMDVSHIDTAEAFRRNLEDVSSGGMTTSKLAGMRIPMPDLIIAVASNILFRDIVSRPTASCTNAFKSEFNTTLSQYLLNNNHKVAQIWSAAALEAYESLGTWPPYFASPNEKARTREEVIEGVCDTIMDIIAPLGENVAVGEFSEDSVRNSLREVAYKALNLAITLGQLKSGQRMLDREWILDPRSELYDGDERVHFEDTASNISAASLGNPDVDFIVLLPGLLKYGDDNGDNFTSWSTFDPIRIREYSPRTSSAAANGALGGGSCTASR</sequence>